<protein>
    <submittedName>
        <fullName evidence="11">Glycine/betaine ABC transporter</fullName>
    </submittedName>
</protein>
<dbReference type="GO" id="GO:0006865">
    <property type="term" value="P:amino acid transport"/>
    <property type="evidence" value="ECO:0007669"/>
    <property type="project" value="UniProtKB-KW"/>
</dbReference>
<keyword evidence="3 9" id="KW-0813">Transport</keyword>
<feature type="transmembrane region" description="Helical" evidence="9">
    <location>
        <begin position="138"/>
        <end position="165"/>
    </location>
</feature>
<dbReference type="PROSITE" id="PS50928">
    <property type="entry name" value="ABC_TM1"/>
    <property type="match status" value="1"/>
</dbReference>
<evidence type="ECO:0000256" key="8">
    <source>
        <dbReference type="ARBA" id="ARBA00023136"/>
    </source>
</evidence>
<feature type="transmembrane region" description="Helical" evidence="9">
    <location>
        <begin position="249"/>
        <end position="266"/>
    </location>
</feature>
<dbReference type="AlphaFoldDB" id="A0A1S2LQ66"/>
<evidence type="ECO:0000256" key="1">
    <source>
        <dbReference type="ARBA" id="ARBA00004651"/>
    </source>
</evidence>
<evidence type="ECO:0000256" key="3">
    <source>
        <dbReference type="ARBA" id="ARBA00022448"/>
    </source>
</evidence>
<evidence type="ECO:0000256" key="9">
    <source>
        <dbReference type="RuleBase" id="RU363032"/>
    </source>
</evidence>
<dbReference type="OrthoDB" id="9801163at2"/>
<dbReference type="SUPFAM" id="SSF161098">
    <property type="entry name" value="MetI-like"/>
    <property type="match status" value="1"/>
</dbReference>
<keyword evidence="12" id="KW-1185">Reference proteome</keyword>
<dbReference type="GO" id="GO:0043190">
    <property type="term" value="C:ATP-binding cassette (ABC) transporter complex"/>
    <property type="evidence" value="ECO:0007669"/>
    <property type="project" value="TreeGrafter"/>
</dbReference>
<evidence type="ECO:0000256" key="7">
    <source>
        <dbReference type="ARBA" id="ARBA00022989"/>
    </source>
</evidence>
<dbReference type="RefSeq" id="WP_071312502.1">
    <property type="nucleotide sequence ID" value="NZ_MLQQ01000005.1"/>
</dbReference>
<organism evidence="11 12">
    <name type="scientific">Anaerobacillus arseniciselenatis</name>
    <dbReference type="NCBI Taxonomy" id="85682"/>
    <lineage>
        <taxon>Bacteria</taxon>
        <taxon>Bacillati</taxon>
        <taxon>Bacillota</taxon>
        <taxon>Bacilli</taxon>
        <taxon>Bacillales</taxon>
        <taxon>Bacillaceae</taxon>
        <taxon>Anaerobacillus</taxon>
    </lineage>
</organism>
<reference evidence="11 12" key="1">
    <citation type="submission" date="2016-10" db="EMBL/GenBank/DDBJ databases">
        <title>Draft genome sequences of four alkaliphilic bacteria belonging to the Anaerobacillus genus.</title>
        <authorList>
            <person name="Bassil N.M."/>
            <person name="Lloyd J.R."/>
        </authorList>
    </citation>
    <scope>NUCLEOTIDE SEQUENCE [LARGE SCALE GENOMIC DNA]</scope>
    <source>
        <strain evidence="11 12">DSM 15340</strain>
    </source>
</reference>
<sequence>MSLLPRLPLADGIDAVVDWLKGFDGLFDVPKEFIGFTVNHLSNGLSFIPAWLFIILLTGLAFFATKKRLGLPAFVFFGLMFIHNLGYWSDMMLTLSLVLTSAGISVILGIPFGIWMAKNKTVESIITPILDFMQTMPAFVYLIPAVVFFGIGMVPGVIASVIFAMPPTVRLTNLGIRQVSTELIEASDAFGSTPLQKLFKVQLPMAKKTIMAGVNQSIMLALSMVVIASMIGAAGLGTKVYYAVGRNDAGGGFEAGIALVILAIILDRLTQSFNRQKGVA</sequence>
<comment type="similarity">
    <text evidence="2">Belongs to the binding-protein-dependent transport system permease family. CysTW subfamily.</text>
</comment>
<evidence type="ECO:0000256" key="4">
    <source>
        <dbReference type="ARBA" id="ARBA00022475"/>
    </source>
</evidence>
<keyword evidence="7 9" id="KW-1133">Transmembrane helix</keyword>
<dbReference type="InterPro" id="IPR000515">
    <property type="entry name" value="MetI-like"/>
</dbReference>
<feature type="transmembrane region" description="Helical" evidence="9">
    <location>
        <begin position="218"/>
        <end position="237"/>
    </location>
</feature>
<dbReference type="Pfam" id="PF00528">
    <property type="entry name" value="BPD_transp_1"/>
    <property type="match status" value="1"/>
</dbReference>
<feature type="transmembrane region" description="Helical" evidence="9">
    <location>
        <begin position="95"/>
        <end position="117"/>
    </location>
</feature>
<dbReference type="FunFam" id="1.10.3720.10:FF:000001">
    <property type="entry name" value="Glycine betaine ABC transporter, permease"/>
    <property type="match status" value="1"/>
</dbReference>
<dbReference type="GO" id="GO:0015226">
    <property type="term" value="F:carnitine transmembrane transporter activity"/>
    <property type="evidence" value="ECO:0007669"/>
    <property type="project" value="TreeGrafter"/>
</dbReference>
<evidence type="ECO:0000313" key="12">
    <source>
        <dbReference type="Proteomes" id="UP000180098"/>
    </source>
</evidence>
<evidence type="ECO:0000313" key="11">
    <source>
        <dbReference type="EMBL" id="OIJ14621.1"/>
    </source>
</evidence>
<evidence type="ECO:0000256" key="5">
    <source>
        <dbReference type="ARBA" id="ARBA00022692"/>
    </source>
</evidence>
<feature type="domain" description="ABC transmembrane type-1" evidence="10">
    <location>
        <begin position="91"/>
        <end position="270"/>
    </location>
</feature>
<dbReference type="PANTHER" id="PTHR47737:SF1">
    <property type="entry name" value="GLYCINE BETAINE_PROLINE BETAINE TRANSPORT SYSTEM PERMEASE PROTEIN PROW"/>
    <property type="match status" value="1"/>
</dbReference>
<comment type="caution">
    <text evidence="11">The sequence shown here is derived from an EMBL/GenBank/DDBJ whole genome shotgun (WGS) entry which is preliminary data.</text>
</comment>
<dbReference type="GO" id="GO:0015871">
    <property type="term" value="P:choline transport"/>
    <property type="evidence" value="ECO:0007669"/>
    <property type="project" value="TreeGrafter"/>
</dbReference>
<keyword evidence="8 9" id="KW-0472">Membrane</keyword>
<dbReference type="Gene3D" id="1.10.3720.10">
    <property type="entry name" value="MetI-like"/>
    <property type="match status" value="1"/>
</dbReference>
<evidence type="ECO:0000256" key="2">
    <source>
        <dbReference type="ARBA" id="ARBA00007069"/>
    </source>
</evidence>
<keyword evidence="6" id="KW-0029">Amino-acid transport</keyword>
<dbReference type="GO" id="GO:0031460">
    <property type="term" value="P:glycine betaine transport"/>
    <property type="evidence" value="ECO:0007669"/>
    <property type="project" value="TreeGrafter"/>
</dbReference>
<keyword evidence="4" id="KW-1003">Cell membrane</keyword>
<dbReference type="InterPro" id="IPR035906">
    <property type="entry name" value="MetI-like_sf"/>
</dbReference>
<proteinExistence type="inferred from homology"/>
<dbReference type="PANTHER" id="PTHR47737">
    <property type="entry name" value="GLYCINE BETAINE/PROLINE BETAINE TRANSPORT SYSTEM PERMEASE PROTEIN PROW"/>
    <property type="match status" value="1"/>
</dbReference>
<name>A0A1S2LQ66_9BACI</name>
<evidence type="ECO:0000256" key="6">
    <source>
        <dbReference type="ARBA" id="ARBA00022970"/>
    </source>
</evidence>
<accession>A0A1S2LQ66</accession>
<feature type="transmembrane region" description="Helical" evidence="9">
    <location>
        <begin position="71"/>
        <end position="89"/>
    </location>
</feature>
<evidence type="ECO:0000259" key="10">
    <source>
        <dbReference type="PROSITE" id="PS50928"/>
    </source>
</evidence>
<dbReference type="EMBL" id="MLQQ01000005">
    <property type="protein sequence ID" value="OIJ14621.1"/>
    <property type="molecule type" value="Genomic_DNA"/>
</dbReference>
<dbReference type="CDD" id="cd06261">
    <property type="entry name" value="TM_PBP2"/>
    <property type="match status" value="1"/>
</dbReference>
<comment type="subcellular location">
    <subcellularLocation>
        <location evidence="1 9">Cell membrane</location>
        <topology evidence="1 9">Multi-pass membrane protein</topology>
    </subcellularLocation>
</comment>
<keyword evidence="5 9" id="KW-0812">Transmembrane</keyword>
<gene>
    <name evidence="11" type="ORF">BKP35_06110</name>
</gene>
<feature type="transmembrane region" description="Helical" evidence="9">
    <location>
        <begin position="45"/>
        <end position="64"/>
    </location>
</feature>
<dbReference type="GO" id="GO:0005275">
    <property type="term" value="F:amine transmembrane transporter activity"/>
    <property type="evidence" value="ECO:0007669"/>
    <property type="project" value="TreeGrafter"/>
</dbReference>
<dbReference type="Proteomes" id="UP000180098">
    <property type="component" value="Unassembled WGS sequence"/>
</dbReference>